<dbReference type="Proteomes" id="UP000019763">
    <property type="component" value="Unassembled WGS sequence"/>
</dbReference>
<dbReference type="VEuPathDB" id="CryptoDB:GNI_083220"/>
<evidence type="ECO:0000313" key="1">
    <source>
        <dbReference type="EMBL" id="EZG65524.1"/>
    </source>
</evidence>
<proteinExistence type="predicted"/>
<accession>A0A023B646</accession>
<organism evidence="1 2">
    <name type="scientific">Gregarina niphandrodes</name>
    <name type="common">Septate eugregarine</name>
    <dbReference type="NCBI Taxonomy" id="110365"/>
    <lineage>
        <taxon>Eukaryota</taxon>
        <taxon>Sar</taxon>
        <taxon>Alveolata</taxon>
        <taxon>Apicomplexa</taxon>
        <taxon>Conoidasida</taxon>
        <taxon>Gregarinasina</taxon>
        <taxon>Eugregarinorida</taxon>
        <taxon>Gregarinidae</taxon>
        <taxon>Gregarina</taxon>
    </lineage>
</organism>
<sequence>MDLLSALQPLLSITNSIRYVYLNHELQHDVGMTSPGYSGVKCFLVFYDERCPLNLRPELSYITETTYEGICVLHLLRSLNLHRLEVWSRKGAERTGTNIEMFKGNKRFCKSNGSTWIYGNIRFTGARCTMQTFRCLAERVKSGAPSNHHVVDHHVGSHLCHLNAEEEDTVLLHHHPHINEGTPPSHPSYFKDGDPLALCDTLLPRPSIKTSGFDDPHNADAYFDPQTRIKNNINIDWDRAKWVLGFSCSHIHSKVSLLKWITFNNEATNYLPNIIVEDLTEEANCHTRFSHNHGNNQQCLVPIADSALQMPSGGYMIWKLYAEDNVAQKDCILSVNRPTTPPLPTCIP</sequence>
<evidence type="ECO:0000313" key="2">
    <source>
        <dbReference type="Proteomes" id="UP000019763"/>
    </source>
</evidence>
<dbReference type="RefSeq" id="XP_011134080.1">
    <property type="nucleotide sequence ID" value="XM_011135778.1"/>
</dbReference>
<gene>
    <name evidence="1" type="ORF">GNI_083220</name>
</gene>
<dbReference type="AlphaFoldDB" id="A0A023B646"/>
<comment type="caution">
    <text evidence="1">The sequence shown here is derived from an EMBL/GenBank/DDBJ whole genome shotgun (WGS) entry which is preliminary data.</text>
</comment>
<protein>
    <submittedName>
        <fullName evidence="1">Uncharacterized protein</fullName>
    </submittedName>
</protein>
<reference evidence="1" key="1">
    <citation type="submission" date="2013-12" db="EMBL/GenBank/DDBJ databases">
        <authorList>
            <person name="Omoto C.K."/>
            <person name="Sibley D."/>
            <person name="Venepally P."/>
            <person name="Hadjithomas M."/>
            <person name="Karamycheva S."/>
            <person name="Brunk B."/>
            <person name="Roos D."/>
            <person name="Caler E."/>
            <person name="Lorenzi H."/>
        </authorList>
    </citation>
    <scope>NUCLEOTIDE SEQUENCE</scope>
</reference>
<name>A0A023B646_GRENI</name>
<dbReference type="GeneID" id="22913002"/>
<feature type="non-terminal residue" evidence="1">
    <location>
        <position position="348"/>
    </location>
</feature>
<dbReference type="EMBL" id="AFNH02000624">
    <property type="protein sequence ID" value="EZG65524.1"/>
    <property type="molecule type" value="Genomic_DNA"/>
</dbReference>
<keyword evidence="2" id="KW-1185">Reference proteome</keyword>